<reference evidence="2 3" key="1">
    <citation type="journal article" date="2018" name="PLoS ONE">
        <title>The draft genome of Kipferlia bialata reveals reductive genome evolution in fornicate parasites.</title>
        <authorList>
            <person name="Tanifuji G."/>
            <person name="Takabayashi S."/>
            <person name="Kume K."/>
            <person name="Takagi M."/>
            <person name="Nakayama T."/>
            <person name="Kamikawa R."/>
            <person name="Inagaki Y."/>
            <person name="Hashimoto T."/>
        </authorList>
    </citation>
    <scope>NUCLEOTIDE SEQUENCE [LARGE SCALE GENOMIC DNA]</scope>
    <source>
        <strain evidence="2">NY0173</strain>
    </source>
</reference>
<evidence type="ECO:0000313" key="3">
    <source>
        <dbReference type="Proteomes" id="UP000265618"/>
    </source>
</evidence>
<dbReference type="Proteomes" id="UP000265618">
    <property type="component" value="Unassembled WGS sequence"/>
</dbReference>
<keyword evidence="3" id="KW-1185">Reference proteome</keyword>
<feature type="region of interest" description="Disordered" evidence="1">
    <location>
        <begin position="1"/>
        <end position="27"/>
    </location>
</feature>
<accession>A0A9K3CYY3</accession>
<name>A0A9K3CYY3_9EUKA</name>
<evidence type="ECO:0000313" key="2">
    <source>
        <dbReference type="EMBL" id="GIQ84595.1"/>
    </source>
</evidence>
<protein>
    <submittedName>
        <fullName evidence="2">Uncharacterized protein</fullName>
    </submittedName>
</protein>
<organism evidence="2 3">
    <name type="scientific">Kipferlia bialata</name>
    <dbReference type="NCBI Taxonomy" id="797122"/>
    <lineage>
        <taxon>Eukaryota</taxon>
        <taxon>Metamonada</taxon>
        <taxon>Carpediemonas-like organisms</taxon>
        <taxon>Kipferlia</taxon>
    </lineage>
</organism>
<feature type="compositionally biased region" description="Basic and acidic residues" evidence="1">
    <location>
        <begin position="67"/>
        <end position="80"/>
    </location>
</feature>
<comment type="caution">
    <text evidence="2">The sequence shown here is derived from an EMBL/GenBank/DDBJ whole genome shotgun (WGS) entry which is preliminary data.</text>
</comment>
<dbReference type="AlphaFoldDB" id="A0A9K3CYY3"/>
<evidence type="ECO:0000256" key="1">
    <source>
        <dbReference type="SAM" id="MobiDB-lite"/>
    </source>
</evidence>
<feature type="region of interest" description="Disordered" evidence="1">
    <location>
        <begin position="51"/>
        <end position="86"/>
    </location>
</feature>
<feature type="compositionally biased region" description="Basic and acidic residues" evidence="1">
    <location>
        <begin position="106"/>
        <end position="130"/>
    </location>
</feature>
<feature type="compositionally biased region" description="Polar residues" evidence="1">
    <location>
        <begin position="51"/>
        <end position="63"/>
    </location>
</feature>
<feature type="region of interest" description="Disordered" evidence="1">
    <location>
        <begin position="102"/>
        <end position="130"/>
    </location>
</feature>
<proteinExistence type="predicted"/>
<dbReference type="EMBL" id="BDIP01001532">
    <property type="protein sequence ID" value="GIQ84595.1"/>
    <property type="molecule type" value="Genomic_DNA"/>
</dbReference>
<sequence length="138" mass="15223">MLSPPAKAHLISATGEEEGRRERGNGGVVLDIEDEAQTPSVLACSGLVSTPNATSAASFTDSPISRVEPERERETEREGEREDMDTDLEFATPSVQPSLVLPSKAVAEEKQRQRERERGRGKARERARRFDIVYQVGT</sequence>
<gene>
    <name evidence="2" type="ORF">KIPB_006120</name>
</gene>